<evidence type="ECO:0000313" key="4">
    <source>
        <dbReference type="Proteomes" id="UP000287166"/>
    </source>
</evidence>
<dbReference type="SUPFAM" id="SSF81383">
    <property type="entry name" value="F-box domain"/>
    <property type="match status" value="1"/>
</dbReference>
<name>A0A401GSL9_9APHY</name>
<dbReference type="STRING" id="139825.A0A401GSL9"/>
<gene>
    <name evidence="3" type="ORF">SCP_0703930</name>
</gene>
<organism evidence="3 4">
    <name type="scientific">Sparassis crispa</name>
    <dbReference type="NCBI Taxonomy" id="139825"/>
    <lineage>
        <taxon>Eukaryota</taxon>
        <taxon>Fungi</taxon>
        <taxon>Dikarya</taxon>
        <taxon>Basidiomycota</taxon>
        <taxon>Agaricomycotina</taxon>
        <taxon>Agaricomycetes</taxon>
        <taxon>Polyporales</taxon>
        <taxon>Sparassidaceae</taxon>
        <taxon>Sparassis</taxon>
    </lineage>
</organism>
<comment type="caution">
    <text evidence="3">The sequence shown here is derived from an EMBL/GenBank/DDBJ whole genome shotgun (WGS) entry which is preliminary data.</text>
</comment>
<dbReference type="EMBL" id="BFAD01000007">
    <property type="protein sequence ID" value="GBE85207.1"/>
    <property type="molecule type" value="Genomic_DNA"/>
</dbReference>
<dbReference type="InterPro" id="IPR036047">
    <property type="entry name" value="F-box-like_dom_sf"/>
</dbReference>
<dbReference type="RefSeq" id="XP_027616120.1">
    <property type="nucleotide sequence ID" value="XM_027760319.1"/>
</dbReference>
<dbReference type="InterPro" id="IPR001810">
    <property type="entry name" value="F-box_dom"/>
</dbReference>
<feature type="region of interest" description="Disordered" evidence="1">
    <location>
        <begin position="310"/>
        <end position="329"/>
    </location>
</feature>
<evidence type="ECO:0000313" key="3">
    <source>
        <dbReference type="EMBL" id="GBE85207.1"/>
    </source>
</evidence>
<dbReference type="AlphaFoldDB" id="A0A401GSL9"/>
<protein>
    <recommendedName>
        <fullName evidence="2">F-box domain-containing protein</fullName>
    </recommendedName>
</protein>
<accession>A0A401GSL9</accession>
<feature type="domain" description="F-box" evidence="2">
    <location>
        <begin position="15"/>
        <end position="66"/>
    </location>
</feature>
<proteinExistence type="predicted"/>
<evidence type="ECO:0000259" key="2">
    <source>
        <dbReference type="Pfam" id="PF12937"/>
    </source>
</evidence>
<evidence type="ECO:0000256" key="1">
    <source>
        <dbReference type="SAM" id="MobiDB-lite"/>
    </source>
</evidence>
<reference evidence="3 4" key="1">
    <citation type="journal article" date="2018" name="Sci. Rep.">
        <title>Genome sequence of the cauliflower mushroom Sparassis crispa (Hanabiratake) and its association with beneficial usage.</title>
        <authorList>
            <person name="Kiyama R."/>
            <person name="Furutani Y."/>
            <person name="Kawaguchi K."/>
            <person name="Nakanishi T."/>
        </authorList>
    </citation>
    <scope>NUCLEOTIDE SEQUENCE [LARGE SCALE GENOMIC DNA]</scope>
</reference>
<keyword evidence="4" id="KW-1185">Reference proteome</keyword>
<dbReference type="OrthoDB" id="3359674at2759"/>
<dbReference type="Pfam" id="PF12937">
    <property type="entry name" value="F-box-like"/>
    <property type="match status" value="1"/>
</dbReference>
<dbReference type="GeneID" id="38782124"/>
<sequence length="496" mass="55462">MPALLQQVDPSPIPIDRLPPELLIEIFALCGQDADHGLTPLTLGSVCHYWRDTVYSSCRVWQHLYLNDMRNPHASQCQARLWLARCHPLPIYIHVHLDQSVDMLLPLLSPILPLLYLWGRCTITGKLQEDIEFPELGETKGRLAQLQVIVKGLSGTDGNPDSDVDGEPVPTFRSFHPLGPNLYHDVLMRVSVSALPELNLMSPLRITSLTITEYSLSVSTDAARMLGFLTSLPLLHTFNFYGWPHESTTEANGSLSPVVPLLRLRTLLLRSTCAVRTLLSHIHAPALRELYLEHTNVDFELLHDPYAHAHEDGDSEDEAHDFSQSPWSDHATGMGLRTLVRRSRPPLRVLEMDYADMRTKDFRWCFDRLDQLQEFRIVASDMSNTVIGMLAPFRPNARPSPIVDGDGAKPTVEQEVAPLRVRLPHLISLELWHCQRLAGDAVVAALCERVAFTDAASVGNAEVETLGDVAVIGCSDFLFHHAVELAPVLGNRLRIT</sequence>
<dbReference type="Proteomes" id="UP000287166">
    <property type="component" value="Unassembled WGS sequence"/>
</dbReference>
<dbReference type="InParanoid" id="A0A401GSL9"/>